<reference evidence="1 2" key="1">
    <citation type="submission" date="2024-10" db="EMBL/GenBank/DDBJ databases">
        <authorList>
            <person name="Kim D."/>
        </authorList>
    </citation>
    <scope>NUCLEOTIDE SEQUENCE [LARGE SCALE GENOMIC DNA]</scope>
    <source>
        <strain evidence="1">BH-2024</strain>
    </source>
</reference>
<comment type="caution">
    <text evidence="1">The sequence shown here is derived from an EMBL/GenBank/DDBJ whole genome shotgun (WGS) entry which is preliminary data.</text>
</comment>
<organism evidence="1 2">
    <name type="scientific">Heterodera trifolii</name>
    <dbReference type="NCBI Taxonomy" id="157864"/>
    <lineage>
        <taxon>Eukaryota</taxon>
        <taxon>Metazoa</taxon>
        <taxon>Ecdysozoa</taxon>
        <taxon>Nematoda</taxon>
        <taxon>Chromadorea</taxon>
        <taxon>Rhabditida</taxon>
        <taxon>Tylenchina</taxon>
        <taxon>Tylenchomorpha</taxon>
        <taxon>Tylenchoidea</taxon>
        <taxon>Heteroderidae</taxon>
        <taxon>Heteroderinae</taxon>
        <taxon>Heterodera</taxon>
    </lineage>
</organism>
<proteinExistence type="predicted"/>
<keyword evidence="2" id="KW-1185">Reference proteome</keyword>
<protein>
    <submittedName>
        <fullName evidence="1">Uncharacterized protein</fullName>
    </submittedName>
</protein>
<dbReference type="EMBL" id="JBICBT010001268">
    <property type="protein sequence ID" value="KAL3075825.1"/>
    <property type="molecule type" value="Genomic_DNA"/>
</dbReference>
<name>A0ABD2IF05_9BILA</name>
<evidence type="ECO:0000313" key="1">
    <source>
        <dbReference type="EMBL" id="KAL3075825.1"/>
    </source>
</evidence>
<gene>
    <name evidence="1" type="ORF">niasHT_032028</name>
</gene>
<dbReference type="Proteomes" id="UP001620626">
    <property type="component" value="Unassembled WGS sequence"/>
</dbReference>
<dbReference type="AlphaFoldDB" id="A0ABD2IF05"/>
<accession>A0ABD2IF05</accession>
<sequence length="80" mass="9332">MESPAQRMFKREIRTPLDRIWVRTEEKRKQIAKKKNCGGKKGDVIYVLSIEGDESPDRPVHVHYLKPRRPAFPEGSKAFP</sequence>
<evidence type="ECO:0000313" key="2">
    <source>
        <dbReference type="Proteomes" id="UP001620626"/>
    </source>
</evidence>